<reference evidence="1" key="1">
    <citation type="journal article" date="2021" name="Proc. Natl. Acad. Sci. U.S.A.">
        <title>A Catalog of Tens of Thousands of Viruses from Human Metagenomes Reveals Hidden Associations with Chronic Diseases.</title>
        <authorList>
            <person name="Tisza M.J."/>
            <person name="Buck C.B."/>
        </authorList>
    </citation>
    <scope>NUCLEOTIDE SEQUENCE</scope>
    <source>
        <strain evidence="1">CtjUd6</strain>
    </source>
</reference>
<sequence length="730" mass="80797">MTATPFDIEPAGPVLPAGSVFNYDIWGPGTELLLCNVPWDSEYNNVVKFESRNALDKYLETSPGPRIKFNELSYARPEQDVLLDIPLSSAYGYNFMKVTNKETHNDGPLTFYYFVKGVEHIAPQTTAFHLQLDVWSSFQWEVTLGRCYVERGHLSFLVAGAGTETGLKNLLVPEGLDCGADMIETGYLRHRIRHPQSRGDGAYSIVFFASADLTTDPGTAQNPVLNTSKGSNIDLHSTERKQNGEGTVNQYRRVSVSVGADLWFTSADHFVTVMDALKNAPWASRSIMACFIVPLLPESFGGGESFLGRDAATRKLVTGSFTYRQEVTPDITTTMMHRIPARYQHLVKFATHPYSAFELTTYTGSPVILKPELFSGNRLELQISACIIPPNPRTVIYPVNYGRRFRQDPWGGAYLDACTVITEYPQLPITNNSYLDYLAANRNQLAFQNESVNWAQQRAMMGANTAFQQAMMGIDATQQNADLGRDINNRNAGLSRELNWLKSTQQGINAGVGGLSQMASGNLLGGAINGLMGVGNAWMDHQINNISINGRNAIANDELAGRTRISNNLSRGIANSNLSLAKATAAGDARMAIAGINSKVQDAKMLQPSVSGQLGGNFSALINEQGYTVNVRVKTIDQVAVERLGEYWLRYGYALNRYWDTTELLPMTNFCYWKMSDVTMDTAFMPELYKNTIKGMFLRGVTVWRNPDHIIHLDIADNAPTGNRWGTVVL</sequence>
<dbReference type="EMBL" id="BK015993">
    <property type="protein sequence ID" value="DAF88727.1"/>
    <property type="molecule type" value="Genomic_DNA"/>
</dbReference>
<protein>
    <submittedName>
        <fullName evidence="1">Major tail protein</fullName>
    </submittedName>
</protein>
<name>A0A8S5U2P3_9CAUD</name>
<proteinExistence type="predicted"/>
<organism evidence="1">
    <name type="scientific">Podoviridae sp. ctjUd6</name>
    <dbReference type="NCBI Taxonomy" id="2825270"/>
    <lineage>
        <taxon>Viruses</taxon>
        <taxon>Duplodnaviria</taxon>
        <taxon>Heunggongvirae</taxon>
        <taxon>Uroviricota</taxon>
        <taxon>Caudoviricetes</taxon>
    </lineage>
</organism>
<accession>A0A8S5U2P3</accession>
<evidence type="ECO:0000313" key="1">
    <source>
        <dbReference type="EMBL" id="DAF88727.1"/>
    </source>
</evidence>